<dbReference type="PROSITE" id="PS51183">
    <property type="entry name" value="JMJN"/>
    <property type="match status" value="1"/>
</dbReference>
<gene>
    <name evidence="5" type="ORF">GCK32_004057</name>
    <name evidence="6" type="ORF">GCK32_015146</name>
</gene>
<dbReference type="EMBL" id="WIXE01000367">
    <property type="protein sequence ID" value="KAK5986666.1"/>
    <property type="molecule type" value="Genomic_DNA"/>
</dbReference>
<dbReference type="GO" id="GO:0005634">
    <property type="term" value="C:nucleus"/>
    <property type="evidence" value="ECO:0007669"/>
    <property type="project" value="TreeGrafter"/>
</dbReference>
<name>A0AAN8FV37_TRICO</name>
<feature type="domain" description="ARID" evidence="3">
    <location>
        <begin position="82"/>
        <end position="122"/>
    </location>
</feature>
<dbReference type="GO" id="GO:0003677">
    <property type="term" value="F:DNA binding"/>
    <property type="evidence" value="ECO:0007669"/>
    <property type="project" value="InterPro"/>
</dbReference>
<evidence type="ECO:0000259" key="3">
    <source>
        <dbReference type="PROSITE" id="PS51011"/>
    </source>
</evidence>
<feature type="domain" description="JmjN" evidence="4">
    <location>
        <begin position="17"/>
        <end position="58"/>
    </location>
</feature>
<dbReference type="GO" id="GO:0000785">
    <property type="term" value="C:chromatin"/>
    <property type="evidence" value="ECO:0007669"/>
    <property type="project" value="TreeGrafter"/>
</dbReference>
<dbReference type="GO" id="GO:0046872">
    <property type="term" value="F:metal ion binding"/>
    <property type="evidence" value="ECO:0007669"/>
    <property type="project" value="UniProtKB-KW"/>
</dbReference>
<dbReference type="InterPro" id="IPR036431">
    <property type="entry name" value="ARID_dom_sf"/>
</dbReference>
<dbReference type="SUPFAM" id="SSF46774">
    <property type="entry name" value="ARID-like"/>
    <property type="match status" value="1"/>
</dbReference>
<dbReference type="Pfam" id="PF02375">
    <property type="entry name" value="JmjN"/>
    <property type="match status" value="1"/>
</dbReference>
<evidence type="ECO:0000313" key="6">
    <source>
        <dbReference type="EMBL" id="KAK5986666.1"/>
    </source>
</evidence>
<comment type="caution">
    <text evidence="6">The sequence shown here is derived from an EMBL/GenBank/DDBJ whole genome shotgun (WGS) entry which is preliminary data.</text>
</comment>
<dbReference type="PANTHER" id="PTHR10694:SF33">
    <property type="entry name" value="LYSINE-SPECIFIC DEMETHYLASE 5"/>
    <property type="match status" value="1"/>
</dbReference>
<organism evidence="6 7">
    <name type="scientific">Trichostrongylus colubriformis</name>
    <name type="common">Black scour worm</name>
    <dbReference type="NCBI Taxonomy" id="6319"/>
    <lineage>
        <taxon>Eukaryota</taxon>
        <taxon>Metazoa</taxon>
        <taxon>Ecdysozoa</taxon>
        <taxon>Nematoda</taxon>
        <taxon>Chromadorea</taxon>
        <taxon>Rhabditida</taxon>
        <taxon>Rhabditina</taxon>
        <taxon>Rhabditomorpha</taxon>
        <taxon>Strongyloidea</taxon>
        <taxon>Trichostrongylidae</taxon>
        <taxon>Trichostrongylus</taxon>
    </lineage>
</organism>
<protein>
    <submittedName>
        <fullName evidence="6">JmjN domain-containing protein</fullName>
    </submittedName>
</protein>
<proteinExistence type="predicted"/>
<evidence type="ECO:0000313" key="7">
    <source>
        <dbReference type="Proteomes" id="UP001331761"/>
    </source>
</evidence>
<evidence type="ECO:0000256" key="2">
    <source>
        <dbReference type="ARBA" id="ARBA00023004"/>
    </source>
</evidence>
<dbReference type="EMBL" id="WIXE01001213">
    <property type="protein sequence ID" value="KAK5985895.1"/>
    <property type="molecule type" value="Genomic_DNA"/>
</dbReference>
<keyword evidence="2" id="KW-0408">Iron</keyword>
<dbReference type="GO" id="GO:0006355">
    <property type="term" value="P:regulation of DNA-templated transcription"/>
    <property type="evidence" value="ECO:0007669"/>
    <property type="project" value="TreeGrafter"/>
</dbReference>
<dbReference type="Proteomes" id="UP001331761">
    <property type="component" value="Unassembled WGS sequence"/>
</dbReference>
<evidence type="ECO:0000259" key="4">
    <source>
        <dbReference type="PROSITE" id="PS51183"/>
    </source>
</evidence>
<dbReference type="GO" id="GO:0034647">
    <property type="term" value="F:histone H3K4me/H3K4me2/H3K4me3 demethylase activity"/>
    <property type="evidence" value="ECO:0007669"/>
    <property type="project" value="TreeGrafter"/>
</dbReference>
<accession>A0AAN8FV37</accession>
<reference evidence="6 7" key="1">
    <citation type="submission" date="2019-10" db="EMBL/GenBank/DDBJ databases">
        <title>Assembly and Annotation for the nematode Trichostrongylus colubriformis.</title>
        <authorList>
            <person name="Martin J."/>
        </authorList>
    </citation>
    <scope>NUCLEOTIDE SEQUENCE [LARGE SCALE GENOMIC DNA]</scope>
    <source>
        <strain evidence="6">G859</strain>
        <tissue evidence="6">Whole worm</tissue>
    </source>
</reference>
<dbReference type="PROSITE" id="PS51011">
    <property type="entry name" value="ARID"/>
    <property type="match status" value="1"/>
</dbReference>
<dbReference type="InterPro" id="IPR003349">
    <property type="entry name" value="JmjN"/>
</dbReference>
<dbReference type="SMART" id="SM00545">
    <property type="entry name" value="JmjN"/>
    <property type="match status" value="1"/>
</dbReference>
<dbReference type="InterPro" id="IPR001606">
    <property type="entry name" value="ARID_dom"/>
</dbReference>
<keyword evidence="7" id="KW-1185">Reference proteome</keyword>
<keyword evidence="1" id="KW-0479">Metal-binding</keyword>
<dbReference type="AlphaFoldDB" id="A0AAN8FV37"/>
<dbReference type="PANTHER" id="PTHR10694">
    <property type="entry name" value="LYSINE-SPECIFIC DEMETHYLASE"/>
    <property type="match status" value="1"/>
</dbReference>
<evidence type="ECO:0000256" key="1">
    <source>
        <dbReference type="ARBA" id="ARBA00022723"/>
    </source>
</evidence>
<dbReference type="Gene3D" id="2.60.120.650">
    <property type="entry name" value="Cupin"/>
    <property type="match status" value="1"/>
</dbReference>
<sequence length="122" mass="14587">MENIDRFYRYFERPPFAPVYYPTAEEFLDPLAYVAKIRPEAEQYGVVKIVPPESFKPPFAINSEKFEFTPRIQKLNEVEALVRERQVFFEKLTTFWNLQGFEFKNLMVDGKNVDLFKLYKVS</sequence>
<evidence type="ECO:0000313" key="5">
    <source>
        <dbReference type="EMBL" id="KAK5985895.1"/>
    </source>
</evidence>